<evidence type="ECO:0000259" key="3">
    <source>
        <dbReference type="Pfam" id="PF05368"/>
    </source>
</evidence>
<dbReference type="GO" id="GO:0045493">
    <property type="term" value="P:xylan catabolic process"/>
    <property type="evidence" value="ECO:0007669"/>
    <property type="project" value="UniProtKB-KW"/>
</dbReference>
<reference evidence="4 5" key="2">
    <citation type="submission" date="2017-02" db="EMBL/GenBank/DDBJ databases">
        <title>A genome survey and senescence transcriptome analysis in Lentinula edodes.</title>
        <authorList>
            <person name="Sakamoto Y."/>
            <person name="Nakade K."/>
            <person name="Sato S."/>
            <person name="Yoshida Y."/>
            <person name="Miyazaki K."/>
            <person name="Natsume S."/>
            <person name="Konno N."/>
        </authorList>
    </citation>
    <scope>NUCLEOTIDE SEQUENCE [LARGE SCALE GENOMIC DNA]</scope>
    <source>
        <strain evidence="4 5">NBRC 111202</strain>
    </source>
</reference>
<organism evidence="4 5">
    <name type="scientific">Lentinula edodes</name>
    <name type="common">Shiitake mushroom</name>
    <name type="synonym">Lentinus edodes</name>
    <dbReference type="NCBI Taxonomy" id="5353"/>
    <lineage>
        <taxon>Eukaryota</taxon>
        <taxon>Fungi</taxon>
        <taxon>Dikarya</taxon>
        <taxon>Basidiomycota</taxon>
        <taxon>Agaricomycotina</taxon>
        <taxon>Agaricomycetes</taxon>
        <taxon>Agaricomycetidae</taxon>
        <taxon>Agaricales</taxon>
        <taxon>Marasmiineae</taxon>
        <taxon>Omphalotaceae</taxon>
        <taxon>Lentinula</taxon>
    </lineage>
</organism>
<dbReference type="Gene3D" id="3.40.50.720">
    <property type="entry name" value="NAD(P)-binding Rossmann-like Domain"/>
    <property type="match status" value="1"/>
</dbReference>
<dbReference type="InterPro" id="IPR008030">
    <property type="entry name" value="NmrA-like"/>
</dbReference>
<keyword evidence="4" id="KW-0378">Hydrolase</keyword>
<dbReference type="SUPFAM" id="SSF51735">
    <property type="entry name" value="NAD(P)-binding Rossmann-fold domains"/>
    <property type="match status" value="1"/>
</dbReference>
<dbReference type="Pfam" id="PF05368">
    <property type="entry name" value="NmrA"/>
    <property type="match status" value="1"/>
</dbReference>
<dbReference type="PANTHER" id="PTHR47706:SF9">
    <property type="entry name" value="NMRA-LIKE DOMAIN-CONTAINING PROTEIN-RELATED"/>
    <property type="match status" value="1"/>
</dbReference>
<keyword evidence="4" id="KW-0119">Carbohydrate metabolism</keyword>
<keyword evidence="4" id="KW-0624">Polysaccharide degradation</keyword>
<evidence type="ECO:0000313" key="5">
    <source>
        <dbReference type="Proteomes" id="UP000188533"/>
    </source>
</evidence>
<accession>A0A1Q3DZ31</accession>
<reference evidence="4 5" key="1">
    <citation type="submission" date="2016-08" db="EMBL/GenBank/DDBJ databases">
        <authorList>
            <consortium name="Lentinula edodes genome sequencing consortium"/>
            <person name="Sakamoto Y."/>
            <person name="Nakade K."/>
            <person name="Sato S."/>
            <person name="Yoshida Y."/>
            <person name="Miyazaki K."/>
            <person name="Natsume S."/>
            <person name="Konno N."/>
        </authorList>
    </citation>
    <scope>NUCLEOTIDE SEQUENCE [LARGE SCALE GENOMIC DNA]</scope>
    <source>
        <strain evidence="4 5">NBRC 111202</strain>
    </source>
</reference>
<comment type="caution">
    <text evidence="4">The sequence shown here is derived from an EMBL/GenBank/DDBJ whole genome shotgun (WGS) entry which is preliminary data.</text>
</comment>
<proteinExistence type="predicted"/>
<evidence type="ECO:0000313" key="4">
    <source>
        <dbReference type="EMBL" id="GAW00200.1"/>
    </source>
</evidence>
<dbReference type="Proteomes" id="UP000188533">
    <property type="component" value="Unassembled WGS sequence"/>
</dbReference>
<keyword evidence="2" id="KW-0560">Oxidoreductase</keyword>
<feature type="domain" description="NmrA-like" evidence="3">
    <location>
        <begin position="11"/>
        <end position="222"/>
    </location>
</feature>
<dbReference type="InterPro" id="IPR051609">
    <property type="entry name" value="NmrA/Isoflavone_reductase-like"/>
</dbReference>
<dbReference type="PANTHER" id="PTHR47706">
    <property type="entry name" value="NMRA-LIKE FAMILY PROTEIN"/>
    <property type="match status" value="1"/>
</dbReference>
<name>A0A1Q3DZ31_LENED</name>
<dbReference type="GO" id="GO:0016798">
    <property type="term" value="F:hydrolase activity, acting on glycosyl bonds"/>
    <property type="evidence" value="ECO:0007669"/>
    <property type="project" value="UniProtKB-KW"/>
</dbReference>
<keyword evidence="4" id="KW-0326">Glycosidase</keyword>
<keyword evidence="1" id="KW-0521">NADP</keyword>
<sequence>MSKLTSFAIIGSGNIGSFVISAFLGQAAPPSTLIVLSRNPESKNFPPEVQVIRVDDYGDINAVARILTAHKIDAVISTVGFGGISAQKKMADAAKLAGVKLFAPSEFGSPTDGAPSEYRPLQERDEVAEYINAIGLPWARFYTGAFINTALFTVTGVRVNGKINIIGRGQTPVTFTSEEDAGGFIAYVLTSLPSSSISNKIFRLEGDRASLQDIAKWYHKEVAYVEAIPGPRSEILSMFSRIFESGAASTGWNFALGGEGKGWDAAGSANELWDGHQWKKIRDLVTTL</sequence>
<keyword evidence="4" id="KW-0858">Xylan degradation</keyword>
<dbReference type="GO" id="GO:0016491">
    <property type="term" value="F:oxidoreductase activity"/>
    <property type="evidence" value="ECO:0007669"/>
    <property type="project" value="UniProtKB-KW"/>
</dbReference>
<dbReference type="STRING" id="5353.A0A1Q3DZ31"/>
<evidence type="ECO:0000256" key="2">
    <source>
        <dbReference type="ARBA" id="ARBA00023002"/>
    </source>
</evidence>
<protein>
    <submittedName>
        <fullName evidence="4">Endo--beta-xylanase</fullName>
    </submittedName>
</protein>
<gene>
    <name evidence="4" type="ORF">LENED_001701</name>
</gene>
<evidence type="ECO:0000256" key="1">
    <source>
        <dbReference type="ARBA" id="ARBA00022857"/>
    </source>
</evidence>
<dbReference type="EMBL" id="BDGU01000028">
    <property type="protein sequence ID" value="GAW00200.1"/>
    <property type="molecule type" value="Genomic_DNA"/>
</dbReference>
<dbReference type="InterPro" id="IPR036291">
    <property type="entry name" value="NAD(P)-bd_dom_sf"/>
</dbReference>
<dbReference type="AlphaFoldDB" id="A0A1Q3DZ31"/>
<keyword evidence="5" id="KW-1185">Reference proteome</keyword>